<evidence type="ECO:0000256" key="5">
    <source>
        <dbReference type="ARBA" id="ARBA00023136"/>
    </source>
</evidence>
<dbReference type="EMBL" id="FNXT01001246">
    <property type="protein sequence ID" value="SZX75969.1"/>
    <property type="molecule type" value="Genomic_DNA"/>
</dbReference>
<feature type="transmembrane region" description="Helical" evidence="6">
    <location>
        <begin position="323"/>
        <end position="343"/>
    </location>
</feature>
<gene>
    <name evidence="7" type="ORF">BQ4739_LOCUS16336</name>
    <name evidence="8" type="ORF">BQ4739_LOCUS16492</name>
</gene>
<dbReference type="SUPFAM" id="SSF103481">
    <property type="entry name" value="Multidrug resistance efflux transporter EmrE"/>
    <property type="match status" value="1"/>
</dbReference>
<comment type="subcellular location">
    <subcellularLocation>
        <location evidence="1">Membrane</location>
        <topology evidence="1">Multi-pass membrane protein</topology>
    </subcellularLocation>
</comment>
<dbReference type="Pfam" id="PF04142">
    <property type="entry name" value="Nuc_sug_transp"/>
    <property type="match status" value="1"/>
</dbReference>
<evidence type="ECO:0000256" key="3">
    <source>
        <dbReference type="ARBA" id="ARBA00022692"/>
    </source>
</evidence>
<dbReference type="GO" id="GO:0000139">
    <property type="term" value="C:Golgi membrane"/>
    <property type="evidence" value="ECO:0007669"/>
    <property type="project" value="InterPro"/>
</dbReference>
<comment type="similarity">
    <text evidence="2">Belongs to the nucleotide-sugar transporter family. CMP-Sialate:CMP antiporter (TC 2.A.7.12) subfamily.</text>
</comment>
<evidence type="ECO:0000256" key="2">
    <source>
        <dbReference type="ARBA" id="ARBA00006447"/>
    </source>
</evidence>
<feature type="transmembrane region" description="Helical" evidence="6">
    <location>
        <begin position="349"/>
        <end position="368"/>
    </location>
</feature>
<feature type="transmembrane region" description="Helical" evidence="6">
    <location>
        <begin position="156"/>
        <end position="174"/>
    </location>
</feature>
<accession>A0A383WFX4</accession>
<evidence type="ECO:0000313" key="8">
    <source>
        <dbReference type="EMBL" id="SZX76130.1"/>
    </source>
</evidence>
<evidence type="ECO:0000313" key="7">
    <source>
        <dbReference type="EMBL" id="SZX75969.1"/>
    </source>
</evidence>
<feature type="transmembrane region" description="Helical" evidence="6">
    <location>
        <begin position="226"/>
        <end position="247"/>
    </location>
</feature>
<keyword evidence="4 6" id="KW-1133">Transmembrane helix</keyword>
<evidence type="ECO:0000256" key="4">
    <source>
        <dbReference type="ARBA" id="ARBA00022989"/>
    </source>
</evidence>
<reference evidence="7 9" key="1">
    <citation type="submission" date="2016-10" db="EMBL/GenBank/DDBJ databases">
        <authorList>
            <person name="Cai Z."/>
        </authorList>
    </citation>
    <scope>NUCLEOTIDE SEQUENCE [LARGE SCALE GENOMIC DNA]</scope>
</reference>
<feature type="transmembrane region" description="Helical" evidence="6">
    <location>
        <begin position="6"/>
        <end position="25"/>
    </location>
</feature>
<feature type="transmembrane region" description="Helical" evidence="6">
    <location>
        <begin position="268"/>
        <end position="285"/>
    </location>
</feature>
<keyword evidence="5 6" id="KW-0472">Membrane</keyword>
<feature type="transmembrane region" description="Helical" evidence="6">
    <location>
        <begin position="297"/>
        <end position="316"/>
    </location>
</feature>
<feature type="transmembrane region" description="Helical" evidence="6">
    <location>
        <begin position="407"/>
        <end position="428"/>
    </location>
</feature>
<keyword evidence="9" id="KW-1185">Reference proteome</keyword>
<protein>
    <submittedName>
        <fullName evidence="7">Uncharacterized protein</fullName>
    </submittedName>
</protein>
<feature type="transmembrane region" description="Helical" evidence="6">
    <location>
        <begin position="100"/>
        <end position="121"/>
    </location>
</feature>
<keyword evidence="3 6" id="KW-0812">Transmembrane</keyword>
<evidence type="ECO:0000256" key="1">
    <source>
        <dbReference type="ARBA" id="ARBA00004141"/>
    </source>
</evidence>
<dbReference type="EMBL" id="FNXT01001248">
    <property type="protein sequence ID" value="SZX76130.1"/>
    <property type="molecule type" value="Genomic_DNA"/>
</dbReference>
<dbReference type="PANTHER" id="PTHR10231">
    <property type="entry name" value="NUCLEOTIDE-SUGAR TRANSMEMBRANE TRANSPORTER"/>
    <property type="match status" value="1"/>
</dbReference>
<evidence type="ECO:0000256" key="6">
    <source>
        <dbReference type="SAM" id="Phobius"/>
    </source>
</evidence>
<organism evidence="7 9">
    <name type="scientific">Tetradesmus obliquus</name>
    <name type="common">Green alga</name>
    <name type="synonym">Acutodesmus obliquus</name>
    <dbReference type="NCBI Taxonomy" id="3088"/>
    <lineage>
        <taxon>Eukaryota</taxon>
        <taxon>Viridiplantae</taxon>
        <taxon>Chlorophyta</taxon>
        <taxon>core chlorophytes</taxon>
        <taxon>Chlorophyceae</taxon>
        <taxon>CS clade</taxon>
        <taxon>Sphaeropleales</taxon>
        <taxon>Scenedesmaceae</taxon>
        <taxon>Tetradesmus</taxon>
    </lineage>
</organism>
<dbReference type="InterPro" id="IPR007271">
    <property type="entry name" value="Nuc_sug_transpt"/>
</dbReference>
<sequence>MLIYGLAAILCGLYATDTILVAYSYRTWSDNPHSSQLLFLSEGLKLFLATCLFLAENPAGRNGFSLLPKINPTDKEQHAGLLPKSPLTKWEALLAKLKGVMLFAVPALCYFTTNNLSFYALRIMSAHTYTLLGDLKVITTCVLSYLVLDKHLNRQAVLSLLLLFAGICIGQYATMGGSPPPPVPAAAVTAASNASAAAVKTAAAGRGITDFSGGGAGGTSLYCPQWLPGLLVMLVVSKLSAIASVWTEWTMNHSSYKHESINLQNARLYVAGTLLNGLYFLQSGGSLEGFGSNMRPVHWVIVLSCALMGLVTALLIKRYGNVIKVYASCVASLFAAGISHTLLNDPPPVLFYLGCGLAMFATIQLQAARAAMAAQDKAAVVAGLQKASDAGEGSSPKSQQQQGFAKLGKAVALPAAASLAMLLIAALGSTQACAGSSSSSSGMPGGAPQNQVVWNTTEAPMRVFAPQLPLCFPDPVEMNRMGAPVMNCALDARCNVGDPRCCAYINFEMLKFLDSFLSSKCLEGEWLVVYGTALGGVRNGTILAHTQDVDLALSPRAIQVLEQNATKEELYRAGYLFWHHARRGVWKLVPHHKHPSPQFRAVMLFNETVGQWETRTGSFVGGYVDGWVMWPVPQGTRCDRRLRGANFTAMIQDAFPWPPMPQSSACKNSSSSSSSSSSNTASAQQFCLQECHIAAQVQPGLRPLRIAGVDFPAASNLEELLVATYGKSWRHPNTKYHGHSGASPDVRKVVGALLQRLSVTAWGDTPFQQRKAQCRKLCRASHRRQCV</sequence>
<name>A0A383WFX4_TETOB</name>
<evidence type="ECO:0000313" key="9">
    <source>
        <dbReference type="Proteomes" id="UP000256970"/>
    </source>
</evidence>
<proteinExistence type="inferred from homology"/>
<dbReference type="Proteomes" id="UP000256970">
    <property type="component" value="Unassembled WGS sequence"/>
</dbReference>
<dbReference type="AlphaFoldDB" id="A0A383WFX4"/>
<dbReference type="InterPro" id="IPR037185">
    <property type="entry name" value="EmrE-like"/>
</dbReference>
<dbReference type="GO" id="GO:0015165">
    <property type="term" value="F:pyrimidine nucleotide-sugar transmembrane transporter activity"/>
    <property type="evidence" value="ECO:0007669"/>
    <property type="project" value="InterPro"/>
</dbReference>